<dbReference type="GO" id="GO:0003700">
    <property type="term" value="F:DNA-binding transcription factor activity"/>
    <property type="evidence" value="ECO:0007669"/>
    <property type="project" value="InterPro"/>
</dbReference>
<comment type="subcellular location">
    <subcellularLocation>
        <location evidence="1">Nucleus</location>
    </subcellularLocation>
</comment>
<dbReference type="AlphaFoldDB" id="A0AAP0NLE8"/>
<feature type="compositionally biased region" description="Acidic residues" evidence="5">
    <location>
        <begin position="242"/>
        <end position="252"/>
    </location>
</feature>
<reference evidence="7 8" key="1">
    <citation type="submission" date="2024-01" db="EMBL/GenBank/DDBJ databases">
        <title>Genome assemblies of Stephania.</title>
        <authorList>
            <person name="Yang L."/>
        </authorList>
    </citation>
    <scope>NUCLEOTIDE SEQUENCE [LARGE SCALE GENOMIC DNA]</scope>
    <source>
        <strain evidence="7">QJT</strain>
        <tissue evidence="7">Leaf</tissue>
    </source>
</reference>
<dbReference type="Gene3D" id="1.10.3180.10">
    <property type="entry name" value="DNA-binding domain of EIN3-like"/>
    <property type="match status" value="3"/>
</dbReference>
<dbReference type="InterPro" id="IPR023278">
    <property type="entry name" value="Ethylene_insens-like_DNA-bd"/>
</dbReference>
<dbReference type="GO" id="GO:0009873">
    <property type="term" value="P:ethylene-activated signaling pathway"/>
    <property type="evidence" value="ECO:0007669"/>
    <property type="project" value="UniProtKB-KW"/>
</dbReference>
<keyword evidence="4" id="KW-0539">Nucleus</keyword>
<comment type="caution">
    <text evidence="7">The sequence shown here is derived from an EMBL/GenBank/DDBJ whole genome shotgun (WGS) entry which is preliminary data.</text>
</comment>
<dbReference type="Proteomes" id="UP001417504">
    <property type="component" value="Unassembled WGS sequence"/>
</dbReference>
<feature type="domain" description="Ethylene insensitive 3-like DNA-binding" evidence="6">
    <location>
        <begin position="2"/>
        <end position="171"/>
    </location>
</feature>
<dbReference type="InterPro" id="IPR047091">
    <property type="entry name" value="EIN3-like_DNA-bd"/>
</dbReference>
<dbReference type="SUPFAM" id="SSF116768">
    <property type="entry name" value="DNA-binding domain of EIN3-like"/>
    <property type="match status" value="1"/>
</dbReference>
<evidence type="ECO:0000256" key="4">
    <source>
        <dbReference type="ARBA" id="ARBA00023242"/>
    </source>
</evidence>
<gene>
    <name evidence="7" type="ORF">Sjap_018709</name>
</gene>
<evidence type="ECO:0000256" key="3">
    <source>
        <dbReference type="ARBA" id="ARBA00022745"/>
    </source>
</evidence>
<organism evidence="7 8">
    <name type="scientific">Stephania japonica</name>
    <dbReference type="NCBI Taxonomy" id="461633"/>
    <lineage>
        <taxon>Eukaryota</taxon>
        <taxon>Viridiplantae</taxon>
        <taxon>Streptophyta</taxon>
        <taxon>Embryophyta</taxon>
        <taxon>Tracheophyta</taxon>
        <taxon>Spermatophyta</taxon>
        <taxon>Magnoliopsida</taxon>
        <taxon>Ranunculales</taxon>
        <taxon>Menispermaceae</taxon>
        <taxon>Menispermoideae</taxon>
        <taxon>Cissampelideae</taxon>
        <taxon>Stephania</taxon>
    </lineage>
</organism>
<dbReference type="InterPro" id="IPR006957">
    <property type="entry name" value="EIN3"/>
</dbReference>
<dbReference type="GO" id="GO:0003677">
    <property type="term" value="F:DNA binding"/>
    <property type="evidence" value="ECO:0007669"/>
    <property type="project" value="TreeGrafter"/>
</dbReference>
<keyword evidence="8" id="KW-1185">Reference proteome</keyword>
<sequence length="346" mass="39075">MDELKKRMWKDRLLLQKLKEKQQEETKNTGTSVGGESIAMAKQEQSRRKKMHRAQDAILKYMVKIMETCKAQGFVYGIIPEKGKPVTGSSDNLRGWWKDIVKFDRNAPEAIAELFLEAIEPGELEPSSFMNQLHDLQDATLGSIPSSLLQHCNPLQRQFPLIKGLPPSRMAYGGGDMITLLAAVLKHMSTNFDRVRRLVWQSKSLQHRMTAKESAAWTRIVDQEEVLSQLAKKALRISDPSKEEDGDGDGDGEQSKHLGADQYEMCTRSGAGFWFSDKNTRSDHESVCEHRSSTDGIESQGFLTENHLLEETLIQVQGEATKLNSNSNDKTSYDEATSVWDMGFDY</sequence>
<evidence type="ECO:0000256" key="2">
    <source>
        <dbReference type="ARBA" id="ARBA00009416"/>
    </source>
</evidence>
<dbReference type="EMBL" id="JBBNAE010000007">
    <property type="protein sequence ID" value="KAK9110649.1"/>
    <property type="molecule type" value="Genomic_DNA"/>
</dbReference>
<dbReference type="PANTHER" id="PTHR33305:SF29">
    <property type="entry name" value="ETHYLENE INSENSITIVE 3-LIKE 5 PROTEIN"/>
    <property type="match status" value="1"/>
</dbReference>
<comment type="similarity">
    <text evidence="2">Belongs to the EIN3 family.</text>
</comment>
<accession>A0AAP0NLE8</accession>
<evidence type="ECO:0000259" key="6">
    <source>
        <dbReference type="Pfam" id="PF04873"/>
    </source>
</evidence>
<evidence type="ECO:0000256" key="5">
    <source>
        <dbReference type="SAM" id="MobiDB-lite"/>
    </source>
</evidence>
<feature type="domain" description="Ethylene insensitive 3-like DNA-binding" evidence="6">
    <location>
        <begin position="178"/>
        <end position="225"/>
    </location>
</feature>
<feature type="region of interest" description="Disordered" evidence="5">
    <location>
        <begin position="235"/>
        <end position="259"/>
    </location>
</feature>
<feature type="region of interest" description="Disordered" evidence="5">
    <location>
        <begin position="19"/>
        <end position="49"/>
    </location>
</feature>
<name>A0AAP0NLE8_9MAGN</name>
<protein>
    <recommendedName>
        <fullName evidence="6">Ethylene insensitive 3-like DNA-binding domain-containing protein</fullName>
    </recommendedName>
</protein>
<keyword evidence="3" id="KW-0936">Ethylene signaling pathway</keyword>
<dbReference type="GO" id="GO:0005634">
    <property type="term" value="C:nucleus"/>
    <property type="evidence" value="ECO:0007669"/>
    <property type="project" value="UniProtKB-SubCell"/>
</dbReference>
<evidence type="ECO:0000256" key="1">
    <source>
        <dbReference type="ARBA" id="ARBA00004123"/>
    </source>
</evidence>
<evidence type="ECO:0000313" key="7">
    <source>
        <dbReference type="EMBL" id="KAK9110649.1"/>
    </source>
</evidence>
<proteinExistence type="inferred from homology"/>
<evidence type="ECO:0000313" key="8">
    <source>
        <dbReference type="Proteomes" id="UP001417504"/>
    </source>
</evidence>
<dbReference type="Pfam" id="PF04873">
    <property type="entry name" value="EIN3_DNA-bd"/>
    <property type="match status" value="2"/>
</dbReference>
<dbReference type="PANTHER" id="PTHR33305">
    <property type="entry name" value="ETHYLENE INSENSITIVE 3-LIKE 2 PROTEIN"/>
    <property type="match status" value="1"/>
</dbReference>